<evidence type="ECO:0000256" key="5">
    <source>
        <dbReference type="ARBA" id="ARBA00022759"/>
    </source>
</evidence>
<dbReference type="InterPro" id="IPR000477">
    <property type="entry name" value="RT_dom"/>
</dbReference>
<evidence type="ECO:0000256" key="4">
    <source>
        <dbReference type="ARBA" id="ARBA00022722"/>
    </source>
</evidence>
<keyword evidence="2" id="KW-0808">Transferase</keyword>
<dbReference type="EMBL" id="AF052842">
    <property type="protein sequence ID" value="AAC72711.1"/>
    <property type="molecule type" value="mRNA"/>
</dbReference>
<keyword evidence="5" id="KW-0255">Endonuclease</keyword>
<comment type="similarity">
    <text evidence="1">Belongs to the beta type-B retroviral polymerase family. HERV class-II K(HML-2) pol subfamily.</text>
</comment>
<protein>
    <submittedName>
        <fullName evidence="9">Retroviral-like pol protein</fullName>
    </submittedName>
</protein>
<dbReference type="InterPro" id="IPR043128">
    <property type="entry name" value="Rev_trsase/Diguanyl_cyclase"/>
</dbReference>
<dbReference type="PANTHER" id="PTHR41694:SF3">
    <property type="entry name" value="RNA-DIRECTED DNA POLYMERASE-RELATED"/>
    <property type="match status" value="1"/>
</dbReference>
<feature type="domain" description="Reverse transcriptase" evidence="8">
    <location>
        <begin position="1"/>
        <end position="46"/>
    </location>
</feature>
<evidence type="ECO:0000259" key="8">
    <source>
        <dbReference type="PROSITE" id="PS50878"/>
    </source>
</evidence>
<feature type="non-terminal residue" evidence="9">
    <location>
        <position position="46"/>
    </location>
</feature>
<name>O70385_MESAU</name>
<keyword evidence="6" id="KW-0378">Hydrolase</keyword>
<proteinExistence type="evidence at transcript level"/>
<evidence type="ECO:0000313" key="9">
    <source>
        <dbReference type="EMBL" id="AAC72711.1"/>
    </source>
</evidence>
<feature type="non-terminal residue" evidence="9">
    <location>
        <position position="1"/>
    </location>
</feature>
<dbReference type="Pfam" id="PF00078">
    <property type="entry name" value="RVT_1"/>
    <property type="match status" value="1"/>
</dbReference>
<dbReference type="PANTHER" id="PTHR41694">
    <property type="entry name" value="ENDOGENOUS RETROVIRUS GROUP K MEMBER POL PROTEIN"/>
    <property type="match status" value="1"/>
</dbReference>
<gene>
    <name evidence="9" type="primary">pol</name>
</gene>
<evidence type="ECO:0000256" key="1">
    <source>
        <dbReference type="ARBA" id="ARBA00010879"/>
    </source>
</evidence>
<dbReference type="GO" id="GO:0016787">
    <property type="term" value="F:hydrolase activity"/>
    <property type="evidence" value="ECO:0007669"/>
    <property type="project" value="UniProtKB-KW"/>
</dbReference>
<reference evidence="9" key="1">
    <citation type="journal article" date="1998" name="J. Gen. Virol.">
        <title>Novel Retroviral Sequences are Expressed in the Epididymis and Uterus of Syrian Hamsters.</title>
        <authorList>
            <person name="DeHaven J.E."/>
            <person name="Schwartz D.A."/>
            <person name="Dahm M.W."/>
            <person name="Hazard E.S.III."/>
            <person name="Trifiletti R."/>
            <person name="Lacy E.R."/>
            <person name="Norris J.S."/>
        </authorList>
    </citation>
    <scope>NUCLEOTIDE SEQUENCE</scope>
    <source>
        <tissue evidence="9">Uterus</tissue>
    </source>
</reference>
<evidence type="ECO:0000256" key="2">
    <source>
        <dbReference type="ARBA" id="ARBA00022679"/>
    </source>
</evidence>
<evidence type="ECO:0000256" key="6">
    <source>
        <dbReference type="ARBA" id="ARBA00022801"/>
    </source>
</evidence>
<dbReference type="GO" id="GO:0003964">
    <property type="term" value="F:RNA-directed DNA polymerase activity"/>
    <property type="evidence" value="ECO:0007669"/>
    <property type="project" value="UniProtKB-KW"/>
</dbReference>
<evidence type="ECO:0000256" key="7">
    <source>
        <dbReference type="ARBA" id="ARBA00022918"/>
    </source>
</evidence>
<dbReference type="InterPro" id="IPR043502">
    <property type="entry name" value="DNA/RNA_pol_sf"/>
</dbReference>
<keyword evidence="3" id="KW-0548">Nucleotidyltransferase</keyword>
<dbReference type="GO" id="GO:0035613">
    <property type="term" value="F:RNA stem-loop binding"/>
    <property type="evidence" value="ECO:0007669"/>
    <property type="project" value="TreeGrafter"/>
</dbReference>
<dbReference type="Gene3D" id="3.30.70.270">
    <property type="match status" value="1"/>
</dbReference>
<organism evidence="9">
    <name type="scientific">Mesocricetus auratus</name>
    <name type="common">Golden hamster</name>
    <dbReference type="NCBI Taxonomy" id="10036"/>
    <lineage>
        <taxon>Eukaryota</taxon>
        <taxon>Metazoa</taxon>
        <taxon>Chordata</taxon>
        <taxon>Craniata</taxon>
        <taxon>Vertebrata</taxon>
        <taxon>Euteleostomi</taxon>
        <taxon>Mammalia</taxon>
        <taxon>Eutheria</taxon>
        <taxon>Euarchontoglires</taxon>
        <taxon>Glires</taxon>
        <taxon>Rodentia</taxon>
        <taxon>Myomorpha</taxon>
        <taxon>Muroidea</taxon>
        <taxon>Cricetidae</taxon>
        <taxon>Cricetinae</taxon>
        <taxon>Mesocricetus</taxon>
    </lineage>
</organism>
<dbReference type="GO" id="GO:0004519">
    <property type="term" value="F:endonuclease activity"/>
    <property type="evidence" value="ECO:0007669"/>
    <property type="project" value="UniProtKB-KW"/>
</dbReference>
<evidence type="ECO:0000256" key="3">
    <source>
        <dbReference type="ARBA" id="ARBA00022695"/>
    </source>
</evidence>
<sequence>WKVLPQGMANYPTMCQLFVVEAVIPLREEIPKIIYINYMDDMLLAA</sequence>
<keyword evidence="7" id="KW-0695">RNA-directed DNA polymerase</keyword>
<dbReference type="PROSITE" id="PS50878">
    <property type="entry name" value="RT_POL"/>
    <property type="match status" value="1"/>
</dbReference>
<dbReference type="SUPFAM" id="SSF56672">
    <property type="entry name" value="DNA/RNA polymerases"/>
    <property type="match status" value="1"/>
</dbReference>
<dbReference type="AlphaFoldDB" id="O70385"/>
<keyword evidence="4" id="KW-0540">Nuclease</keyword>
<accession>O70385</accession>